<sequence>MPDFSSVSTVFSLGEDADRGYYRPDGRNWSCMEFLGIYRPVFILSLLRFLLFQPL</sequence>
<proteinExistence type="predicted"/>
<gene>
    <name evidence="2" type="ORF">SBA5_400016</name>
</gene>
<dbReference type="AlphaFoldDB" id="A0A2N9LKN1"/>
<name>A0A2N9LKN1_9BACT</name>
<protein>
    <submittedName>
        <fullName evidence="2">Uncharacterized protein</fullName>
    </submittedName>
</protein>
<evidence type="ECO:0000313" key="2">
    <source>
        <dbReference type="EMBL" id="SPE23605.1"/>
    </source>
</evidence>
<evidence type="ECO:0000313" key="3">
    <source>
        <dbReference type="Proteomes" id="UP000239735"/>
    </source>
</evidence>
<dbReference type="Proteomes" id="UP000239735">
    <property type="component" value="Unassembled WGS sequence"/>
</dbReference>
<feature type="transmembrane region" description="Helical" evidence="1">
    <location>
        <begin position="34"/>
        <end position="51"/>
    </location>
</feature>
<accession>A0A2N9LKN1</accession>
<organism evidence="2 3">
    <name type="scientific">Candidatus Sulfuritelmatomonas gaucii</name>
    <dbReference type="NCBI Taxonomy" id="2043161"/>
    <lineage>
        <taxon>Bacteria</taxon>
        <taxon>Pseudomonadati</taxon>
        <taxon>Acidobacteriota</taxon>
        <taxon>Terriglobia</taxon>
        <taxon>Terriglobales</taxon>
        <taxon>Acidobacteriaceae</taxon>
        <taxon>Candidatus Sulfuritelmatomonas</taxon>
    </lineage>
</organism>
<evidence type="ECO:0000256" key="1">
    <source>
        <dbReference type="SAM" id="Phobius"/>
    </source>
</evidence>
<reference evidence="3" key="1">
    <citation type="submission" date="2018-02" db="EMBL/GenBank/DDBJ databases">
        <authorList>
            <person name="Hausmann B."/>
        </authorList>
    </citation>
    <scope>NUCLEOTIDE SEQUENCE [LARGE SCALE GENOMIC DNA]</scope>
    <source>
        <strain evidence="3">Peat soil MAG SbA5</strain>
    </source>
</reference>
<keyword evidence="1" id="KW-0472">Membrane</keyword>
<keyword evidence="1" id="KW-1133">Transmembrane helix</keyword>
<keyword evidence="1" id="KW-0812">Transmembrane</keyword>
<dbReference type="EMBL" id="OKRB01000098">
    <property type="protein sequence ID" value="SPE23605.1"/>
    <property type="molecule type" value="Genomic_DNA"/>
</dbReference>